<gene>
    <name evidence="3" type="ORF">RM519_00760</name>
</gene>
<proteinExistence type="predicted"/>
<keyword evidence="4" id="KW-1185">Reference proteome</keyword>
<dbReference type="Pfam" id="PF03544">
    <property type="entry name" value="TonB_C"/>
    <property type="match status" value="1"/>
</dbReference>
<dbReference type="SUPFAM" id="SSF74653">
    <property type="entry name" value="TolA/TonB C-terminal domain"/>
    <property type="match status" value="1"/>
</dbReference>
<evidence type="ECO:0000256" key="1">
    <source>
        <dbReference type="SAM" id="MobiDB-lite"/>
    </source>
</evidence>
<evidence type="ECO:0000313" key="4">
    <source>
        <dbReference type="Proteomes" id="UP001252186"/>
    </source>
</evidence>
<evidence type="ECO:0000259" key="2">
    <source>
        <dbReference type="Pfam" id="PF03544"/>
    </source>
</evidence>
<organism evidence="3 4">
    <name type="scientific">Urechidicola vernalis</name>
    <dbReference type="NCBI Taxonomy" id="3075600"/>
    <lineage>
        <taxon>Bacteria</taxon>
        <taxon>Pseudomonadati</taxon>
        <taxon>Bacteroidota</taxon>
        <taxon>Flavobacteriia</taxon>
        <taxon>Flavobacteriales</taxon>
        <taxon>Flavobacteriaceae</taxon>
        <taxon>Urechidicola</taxon>
    </lineage>
</organism>
<dbReference type="Gene3D" id="3.30.1150.10">
    <property type="match status" value="1"/>
</dbReference>
<dbReference type="RefSeq" id="WP_311591553.1">
    <property type="nucleotide sequence ID" value="NZ_JAVRHV010000001.1"/>
</dbReference>
<evidence type="ECO:0000313" key="3">
    <source>
        <dbReference type="EMBL" id="MDT0551761.1"/>
    </source>
</evidence>
<dbReference type="InterPro" id="IPR037682">
    <property type="entry name" value="TonB_C"/>
</dbReference>
<feature type="domain" description="TonB C-terminal" evidence="2">
    <location>
        <begin position="160"/>
        <end position="218"/>
    </location>
</feature>
<reference evidence="3 4" key="1">
    <citation type="submission" date="2023-09" db="EMBL/GenBank/DDBJ databases">
        <authorList>
            <person name="Rey-Velasco X."/>
        </authorList>
    </citation>
    <scope>NUCLEOTIDE SEQUENCE [LARGE SCALE GENOMIC DNA]</scope>
    <source>
        <strain evidence="3 4">P050</strain>
    </source>
</reference>
<accession>A0ABU2Y0X5</accession>
<protein>
    <submittedName>
        <fullName evidence="3">Energy transducer TonB</fullName>
    </submittedName>
</protein>
<dbReference type="Proteomes" id="UP001252186">
    <property type="component" value="Unassembled WGS sequence"/>
</dbReference>
<comment type="caution">
    <text evidence="3">The sequence shown here is derived from an EMBL/GenBank/DDBJ whole genome shotgun (WGS) entry which is preliminary data.</text>
</comment>
<sequence length="223" mass="25084">MKISKGILLVFFAGLLVTACKKEKKSEEHSTKEHIELVEDHSDNSETHSNSESKAPKEHSKSKSDSSIEHPESNEEHKNSEVHKVEEIESESAEISTIDTEEKEPRLSVKTVEQPPVYPDCKGNNDQLMECFNKKIVEFVDKHYNPIVSAEDGITDDNYKVVVQFDVNTSGEIVDVHAQGPNKETSDEAVRVIKLLPKMEPATHNGKPVRVVYNVPIKLKVRT</sequence>
<feature type="compositionally biased region" description="Basic and acidic residues" evidence="1">
    <location>
        <begin position="23"/>
        <end position="87"/>
    </location>
</feature>
<dbReference type="EMBL" id="JAVRHV010000001">
    <property type="protein sequence ID" value="MDT0551761.1"/>
    <property type="molecule type" value="Genomic_DNA"/>
</dbReference>
<name>A0ABU2Y0X5_9FLAO</name>
<feature type="region of interest" description="Disordered" evidence="1">
    <location>
        <begin position="23"/>
        <end position="110"/>
    </location>
</feature>
<dbReference type="PROSITE" id="PS51257">
    <property type="entry name" value="PROKAR_LIPOPROTEIN"/>
    <property type="match status" value="1"/>
</dbReference>